<evidence type="ECO:0000313" key="1">
    <source>
        <dbReference type="EMBL" id="CAE6858511.1"/>
    </source>
</evidence>
<protein>
    <submittedName>
        <fullName evidence="1">Uncharacterized protein</fullName>
    </submittedName>
</protein>
<dbReference type="RefSeq" id="WP_128576748.1">
    <property type="nucleotide sequence ID" value="NZ_CAJNAW010000026.1"/>
</dbReference>
<sequence length="94" mass="10848">MFETSLHSPAIRIDQGIIYTGIEGCLVRVLKWVNNACLLTGREHILDTNRSYAVFRTRFKPSANGYLLKADPRQRWDVEQMDASVDTKRPETHE</sequence>
<dbReference type="Proteomes" id="UP000673821">
    <property type="component" value="Unassembled WGS sequence"/>
</dbReference>
<keyword evidence="2" id="KW-1185">Reference proteome</keyword>
<evidence type="ECO:0000313" key="2">
    <source>
        <dbReference type="Proteomes" id="UP000673821"/>
    </source>
</evidence>
<comment type="caution">
    <text evidence="1">The sequence shown here is derived from an EMBL/GenBank/DDBJ whole genome shotgun (WGS) entry which is preliminary data.</text>
</comment>
<reference evidence="1 2" key="1">
    <citation type="submission" date="2021-02" db="EMBL/GenBank/DDBJ databases">
        <authorList>
            <person name="Vanwijnsberghe S."/>
        </authorList>
    </citation>
    <scope>NUCLEOTIDE SEQUENCE [LARGE SCALE GENOMIC DNA]</scope>
    <source>
        <strain evidence="1 2">R-69776</strain>
    </source>
</reference>
<dbReference type="EMBL" id="CAJNBH010000047">
    <property type="protein sequence ID" value="CAE6858511.1"/>
    <property type="molecule type" value="Genomic_DNA"/>
</dbReference>
<organism evidence="1 2">
    <name type="scientific">Paraburkholderia nemoris</name>
    <dbReference type="NCBI Taxonomy" id="2793076"/>
    <lineage>
        <taxon>Bacteria</taxon>
        <taxon>Pseudomonadati</taxon>
        <taxon>Pseudomonadota</taxon>
        <taxon>Betaproteobacteria</taxon>
        <taxon>Burkholderiales</taxon>
        <taxon>Burkholderiaceae</taxon>
        <taxon>Paraburkholderia</taxon>
    </lineage>
</organism>
<name>A0ABM8T526_9BURK</name>
<gene>
    <name evidence="1" type="ORF">R69776_07875</name>
</gene>
<accession>A0ABM8T526</accession>
<proteinExistence type="predicted"/>